<dbReference type="InterPro" id="IPR003838">
    <property type="entry name" value="ABC3_permease_C"/>
</dbReference>
<dbReference type="InterPro" id="IPR025857">
    <property type="entry name" value="MacB_PCD"/>
</dbReference>
<feature type="domain" description="ABC3 transporter permease C-terminal" evidence="7">
    <location>
        <begin position="285"/>
        <end position="392"/>
    </location>
</feature>
<dbReference type="PANTHER" id="PTHR30572:SF18">
    <property type="entry name" value="ABC-TYPE MACROLIDE FAMILY EXPORT SYSTEM PERMEASE COMPONENT 2"/>
    <property type="match status" value="1"/>
</dbReference>
<keyword evidence="5 6" id="KW-0472">Membrane</keyword>
<evidence type="ECO:0000313" key="10">
    <source>
        <dbReference type="Proteomes" id="UP000324383"/>
    </source>
</evidence>
<feature type="transmembrane region" description="Helical" evidence="6">
    <location>
        <begin position="373"/>
        <end position="396"/>
    </location>
</feature>
<dbReference type="GO" id="GO:0022857">
    <property type="term" value="F:transmembrane transporter activity"/>
    <property type="evidence" value="ECO:0007669"/>
    <property type="project" value="TreeGrafter"/>
</dbReference>
<feature type="transmembrane region" description="Helical" evidence="6">
    <location>
        <begin position="417"/>
        <end position="437"/>
    </location>
</feature>
<comment type="caution">
    <text evidence="9">The sequence shown here is derived from an EMBL/GenBank/DDBJ whole genome shotgun (WGS) entry which is preliminary data.</text>
</comment>
<accession>A0A5D3EDK1</accession>
<feature type="transmembrane region" description="Helical" evidence="6">
    <location>
        <begin position="327"/>
        <end position="353"/>
    </location>
</feature>
<feature type="transmembrane region" description="Helical" evidence="6">
    <location>
        <begin position="700"/>
        <end position="723"/>
    </location>
</feature>
<evidence type="ECO:0000256" key="3">
    <source>
        <dbReference type="ARBA" id="ARBA00022692"/>
    </source>
</evidence>
<evidence type="ECO:0000259" key="8">
    <source>
        <dbReference type="Pfam" id="PF12704"/>
    </source>
</evidence>
<dbReference type="InterPro" id="IPR050250">
    <property type="entry name" value="Macrolide_Exporter_MacB"/>
</dbReference>
<dbReference type="RefSeq" id="WP_148730404.1">
    <property type="nucleotide sequence ID" value="NZ_VKLW01000011.1"/>
</dbReference>
<feature type="transmembrane region" description="Helical" evidence="6">
    <location>
        <begin position="649"/>
        <end position="668"/>
    </location>
</feature>
<feature type="transmembrane region" description="Helical" evidence="6">
    <location>
        <begin position="21"/>
        <end position="41"/>
    </location>
</feature>
<keyword evidence="4 6" id="KW-1133">Transmembrane helix</keyword>
<keyword evidence="10" id="KW-1185">Reference proteome</keyword>
<name>A0A5D3EDK1_9BACE</name>
<evidence type="ECO:0000256" key="5">
    <source>
        <dbReference type="ARBA" id="ARBA00023136"/>
    </source>
</evidence>
<keyword evidence="2" id="KW-1003">Cell membrane</keyword>
<evidence type="ECO:0000259" key="7">
    <source>
        <dbReference type="Pfam" id="PF02687"/>
    </source>
</evidence>
<reference evidence="9 10" key="1">
    <citation type="submission" date="2019-07" db="EMBL/GenBank/DDBJ databases">
        <title>Draft Genome Sequences of Bacteroides pyogenes Strains Isolated from the Uterus Holstein Dairy Cows with Metritis.</title>
        <authorList>
            <person name="Cunha F."/>
            <person name="Galvao K.N."/>
            <person name="Jeon S.J."/>
            <person name="Jeong K.C."/>
        </authorList>
    </citation>
    <scope>NUCLEOTIDE SEQUENCE [LARGE SCALE GENOMIC DNA]</scope>
    <source>
        <strain evidence="9 10">KG-31</strain>
    </source>
</reference>
<protein>
    <submittedName>
        <fullName evidence="9">FtsX-like permease family protein</fullName>
    </submittedName>
</protein>
<evidence type="ECO:0000256" key="4">
    <source>
        <dbReference type="ARBA" id="ARBA00022989"/>
    </source>
</evidence>
<evidence type="ECO:0000256" key="2">
    <source>
        <dbReference type="ARBA" id="ARBA00022475"/>
    </source>
</evidence>
<sequence>MKHIYYALRVLPREMGANVTKVISLSLGLIVGILLFSQIAFELSYERGYPDAERLALVGCRTTNLSTGEVVRHGDSGMDYTVFAPVAAALAQDLPELVEHASCVCTIQERNVYYEDRLLKDVGYIFADTCFFRTMGIPVLKGNEKDLIMPGSVFVSERFAREVFGDADPVGKTLSMGRKIELTVRGVYKDVPENTMLTHDFVVSVHRDGGYMYGNGWKGNDVFNAFLRLRSASDIDRLNARIQSAIERYTPGQYADWKMDFGVTPIVKLHLEDASVRKRLFIYGFLGFSIFFTAIMNYILISVSALSRRAKSVGVYKCSGAGSADIFGMFLAETGVLVLVSVLLSFLCIYNARTLIEDLLSVKLSSLFAWETMWVPALVVVTLFVLAGCVPGHLFSRIPVTQVFRRHTDGKKGWKRSLLFVQFMGASFVMGLLLVAISQYRHLMSRDMGIDVPGLVEAGNNIPEEMAENVKEALARQPMAEGVTVSTHSVLGQYWTQGLMSNDGRRLATLNLNYCRFNYPEVMGIGIVEGTSFRKEEDILVNEELVRLMRWTDGAVGKKLNGLNGTITGVFRDIRNESFYGGQSPIALIAGEKASLVFNVRLKEPYDENLRRLNRYMEETYPLAGLNFMSVDSMLKDIYKPVYRFRNSVWITSGFILLIIVMGLIGYVSDETRRRSKEIAVRKVNGAEVGDVLRLLVRDILYVSVFAVLIGTVASYVVGKAWLSQFAEHIRLHPLLFAGTALFILLLAVVCVVLKAWRIARENPVNSIKAE</sequence>
<gene>
    <name evidence="9" type="ORF">FNJ60_06550</name>
</gene>
<dbReference type="Proteomes" id="UP000324383">
    <property type="component" value="Unassembled WGS sequence"/>
</dbReference>
<feature type="transmembrane region" description="Helical" evidence="6">
    <location>
        <begin position="735"/>
        <end position="754"/>
    </location>
</feature>
<evidence type="ECO:0000256" key="1">
    <source>
        <dbReference type="ARBA" id="ARBA00004651"/>
    </source>
</evidence>
<feature type="domain" description="MacB-like periplasmic core" evidence="8">
    <location>
        <begin position="24"/>
        <end position="244"/>
    </location>
</feature>
<dbReference type="PANTHER" id="PTHR30572">
    <property type="entry name" value="MEMBRANE COMPONENT OF TRANSPORTER-RELATED"/>
    <property type="match status" value="1"/>
</dbReference>
<proteinExistence type="predicted"/>
<dbReference type="EMBL" id="VKLW01000011">
    <property type="protein sequence ID" value="TYK33969.1"/>
    <property type="molecule type" value="Genomic_DNA"/>
</dbReference>
<comment type="subcellular location">
    <subcellularLocation>
        <location evidence="1">Cell membrane</location>
        <topology evidence="1">Multi-pass membrane protein</topology>
    </subcellularLocation>
</comment>
<dbReference type="AlphaFoldDB" id="A0A5D3EDK1"/>
<feature type="domain" description="ABC3 transporter permease C-terminal" evidence="7">
    <location>
        <begin position="651"/>
        <end position="764"/>
    </location>
</feature>
<organism evidence="9 10">
    <name type="scientific">Bacteroides pyogenes</name>
    <dbReference type="NCBI Taxonomy" id="310300"/>
    <lineage>
        <taxon>Bacteria</taxon>
        <taxon>Pseudomonadati</taxon>
        <taxon>Bacteroidota</taxon>
        <taxon>Bacteroidia</taxon>
        <taxon>Bacteroidales</taxon>
        <taxon>Bacteroidaceae</taxon>
        <taxon>Bacteroides</taxon>
    </lineage>
</organism>
<feature type="transmembrane region" description="Helical" evidence="6">
    <location>
        <begin position="280"/>
        <end position="306"/>
    </location>
</feature>
<dbReference type="Pfam" id="PF02687">
    <property type="entry name" value="FtsX"/>
    <property type="match status" value="2"/>
</dbReference>
<evidence type="ECO:0000313" key="9">
    <source>
        <dbReference type="EMBL" id="TYK33969.1"/>
    </source>
</evidence>
<dbReference type="Pfam" id="PF12704">
    <property type="entry name" value="MacB_PCD"/>
    <property type="match status" value="1"/>
</dbReference>
<keyword evidence="3 6" id="KW-0812">Transmembrane</keyword>
<dbReference type="GO" id="GO:0005886">
    <property type="term" value="C:plasma membrane"/>
    <property type="evidence" value="ECO:0007669"/>
    <property type="project" value="UniProtKB-SubCell"/>
</dbReference>
<evidence type="ECO:0000256" key="6">
    <source>
        <dbReference type="SAM" id="Phobius"/>
    </source>
</evidence>